<gene>
    <name evidence="2" type="ORF">BS47DRAFT_249665</name>
</gene>
<dbReference type="AlphaFoldDB" id="A0A9P6DS17"/>
<evidence type="ECO:0000313" key="2">
    <source>
        <dbReference type="EMBL" id="KAF9508165.1"/>
    </source>
</evidence>
<accession>A0A9P6DS17</accession>
<dbReference type="GO" id="GO:0070916">
    <property type="term" value="C:inositol phosphoceramide synthase complex"/>
    <property type="evidence" value="ECO:0007669"/>
    <property type="project" value="TreeGrafter"/>
</dbReference>
<dbReference type="Pfam" id="PF08552">
    <property type="entry name" value="Kei1"/>
    <property type="match status" value="1"/>
</dbReference>
<keyword evidence="3" id="KW-1185">Reference proteome</keyword>
<sequence length="139" mass="16062">MRLLRQRWRLHALNSCLGIMDIKTGAIIVVLFALLNKVAGIYGLIAIFNGGTLAQLSMYIYSVLALAAFTWGMNAITEENPKKSFYFAHIFLGDHLLNTIWTVLLRYFVVVLQSSRWQTSRKFSRSRRNDGVWRSYNDR</sequence>
<evidence type="ECO:0000313" key="3">
    <source>
        <dbReference type="Proteomes" id="UP000886523"/>
    </source>
</evidence>
<reference evidence="2" key="1">
    <citation type="journal article" date="2020" name="Nat. Commun.">
        <title>Large-scale genome sequencing of mycorrhizal fungi provides insights into the early evolution of symbiotic traits.</title>
        <authorList>
            <person name="Miyauchi S."/>
            <person name="Kiss E."/>
            <person name="Kuo A."/>
            <person name="Drula E."/>
            <person name="Kohler A."/>
            <person name="Sanchez-Garcia M."/>
            <person name="Morin E."/>
            <person name="Andreopoulos B."/>
            <person name="Barry K.W."/>
            <person name="Bonito G."/>
            <person name="Buee M."/>
            <person name="Carver A."/>
            <person name="Chen C."/>
            <person name="Cichocki N."/>
            <person name="Clum A."/>
            <person name="Culley D."/>
            <person name="Crous P.W."/>
            <person name="Fauchery L."/>
            <person name="Girlanda M."/>
            <person name="Hayes R.D."/>
            <person name="Keri Z."/>
            <person name="LaButti K."/>
            <person name="Lipzen A."/>
            <person name="Lombard V."/>
            <person name="Magnuson J."/>
            <person name="Maillard F."/>
            <person name="Murat C."/>
            <person name="Nolan M."/>
            <person name="Ohm R.A."/>
            <person name="Pangilinan J."/>
            <person name="Pereira M.F."/>
            <person name="Perotto S."/>
            <person name="Peter M."/>
            <person name="Pfister S."/>
            <person name="Riley R."/>
            <person name="Sitrit Y."/>
            <person name="Stielow J.B."/>
            <person name="Szollosi G."/>
            <person name="Zifcakova L."/>
            <person name="Stursova M."/>
            <person name="Spatafora J.W."/>
            <person name="Tedersoo L."/>
            <person name="Vaario L.M."/>
            <person name="Yamada A."/>
            <person name="Yan M."/>
            <person name="Wang P."/>
            <person name="Xu J."/>
            <person name="Bruns T."/>
            <person name="Baldrian P."/>
            <person name="Vilgalys R."/>
            <person name="Dunand C."/>
            <person name="Henrissat B."/>
            <person name="Grigoriev I.V."/>
            <person name="Hibbett D."/>
            <person name="Nagy L.G."/>
            <person name="Martin F.M."/>
        </authorList>
    </citation>
    <scope>NUCLEOTIDE SEQUENCE</scope>
    <source>
        <strain evidence="2">UP504</strain>
    </source>
</reference>
<keyword evidence="1" id="KW-0472">Membrane</keyword>
<feature type="transmembrane region" description="Helical" evidence="1">
    <location>
        <begin position="41"/>
        <end position="73"/>
    </location>
</feature>
<keyword evidence="1" id="KW-0812">Transmembrane</keyword>
<dbReference type="GO" id="GO:0006673">
    <property type="term" value="P:inositol phosphoceramide metabolic process"/>
    <property type="evidence" value="ECO:0007669"/>
    <property type="project" value="InterPro"/>
</dbReference>
<keyword evidence="1" id="KW-1133">Transmembrane helix</keyword>
<proteinExistence type="predicted"/>
<dbReference type="GO" id="GO:0070917">
    <property type="term" value="F:inositol phosphoceramide synthase regulator activity"/>
    <property type="evidence" value="ECO:0007669"/>
    <property type="project" value="InterPro"/>
</dbReference>
<evidence type="ECO:0000256" key="1">
    <source>
        <dbReference type="SAM" id="Phobius"/>
    </source>
</evidence>
<dbReference type="PANTHER" id="PTHR28077:SF1">
    <property type="entry name" value="INOSITOL PHOSPHORYLCERAMIDE SYNTHASE REGULATORY SUBUNIT KEI1"/>
    <property type="match status" value="1"/>
</dbReference>
<dbReference type="Proteomes" id="UP000886523">
    <property type="component" value="Unassembled WGS sequence"/>
</dbReference>
<protein>
    <submittedName>
        <fullName evidence="2">Uncharacterized protein</fullName>
    </submittedName>
</protein>
<feature type="transmembrane region" description="Helical" evidence="1">
    <location>
        <begin position="85"/>
        <end position="109"/>
    </location>
</feature>
<organism evidence="2 3">
    <name type="scientific">Hydnum rufescens UP504</name>
    <dbReference type="NCBI Taxonomy" id="1448309"/>
    <lineage>
        <taxon>Eukaryota</taxon>
        <taxon>Fungi</taxon>
        <taxon>Dikarya</taxon>
        <taxon>Basidiomycota</taxon>
        <taxon>Agaricomycotina</taxon>
        <taxon>Agaricomycetes</taxon>
        <taxon>Cantharellales</taxon>
        <taxon>Hydnaceae</taxon>
        <taxon>Hydnum</taxon>
    </lineage>
</organism>
<dbReference type="GO" id="GO:0000139">
    <property type="term" value="C:Golgi membrane"/>
    <property type="evidence" value="ECO:0007669"/>
    <property type="project" value="TreeGrafter"/>
</dbReference>
<dbReference type="InterPro" id="IPR013862">
    <property type="entry name" value="Kei1"/>
</dbReference>
<dbReference type="PANTHER" id="PTHR28077">
    <property type="entry name" value="INOSITOL PHOSPHORYLCERAMIDE SYNTHASE REGULATORY SUBUNIT KEI1"/>
    <property type="match status" value="1"/>
</dbReference>
<dbReference type="EMBL" id="MU129064">
    <property type="protein sequence ID" value="KAF9508165.1"/>
    <property type="molecule type" value="Genomic_DNA"/>
</dbReference>
<dbReference type="OrthoDB" id="3338076at2759"/>
<comment type="caution">
    <text evidence="2">The sequence shown here is derived from an EMBL/GenBank/DDBJ whole genome shotgun (WGS) entry which is preliminary data.</text>
</comment>
<name>A0A9P6DS17_9AGAM</name>